<protein>
    <submittedName>
        <fullName evidence="2">Uncharacterized protein</fullName>
    </submittedName>
</protein>
<feature type="region of interest" description="Disordered" evidence="1">
    <location>
        <begin position="117"/>
        <end position="156"/>
    </location>
</feature>
<sequence>MGESSLVAKCLEESDVGSSMSYSKEKHQHSPDETSRNNIVGKKNIFRTPITYLCPDLGECWHSPWFPSRPQGSSPDPSSCFSRLLSLSSTSESFLSCVKSINFPVFTFFFSSEEPSASLEGSSGDDSPEDSSEDSSDESSFEDSSDDVPFSSDTAGTMFSEEGGTVVCMNVILPFLPLVVLEWVRQGAHQDARQQHRGESTINTVFGTGHWHSKECSVSRARSVAQHKPKTFASMTNNKQRSVEVSVSLSHLELTSKWRTQLSVSHSEGVTCYCVVDIKTEFVRCYWYLAGTRYGYRVVGDELRTIDFHMEKPPQFTDRDSSLDLPILGSLTQHETSALANYANETMKV</sequence>
<dbReference type="EMBL" id="OD564473">
    <property type="protein sequence ID" value="CAD7438511.1"/>
    <property type="molecule type" value="Genomic_DNA"/>
</dbReference>
<organism evidence="2">
    <name type="scientific">Timema bartmani</name>
    <dbReference type="NCBI Taxonomy" id="61472"/>
    <lineage>
        <taxon>Eukaryota</taxon>
        <taxon>Metazoa</taxon>
        <taxon>Ecdysozoa</taxon>
        <taxon>Arthropoda</taxon>
        <taxon>Hexapoda</taxon>
        <taxon>Insecta</taxon>
        <taxon>Pterygota</taxon>
        <taxon>Neoptera</taxon>
        <taxon>Polyneoptera</taxon>
        <taxon>Phasmatodea</taxon>
        <taxon>Timematodea</taxon>
        <taxon>Timematoidea</taxon>
        <taxon>Timematidae</taxon>
        <taxon>Timema</taxon>
    </lineage>
</organism>
<evidence type="ECO:0000313" key="2">
    <source>
        <dbReference type="EMBL" id="CAD7438511.1"/>
    </source>
</evidence>
<proteinExistence type="predicted"/>
<dbReference type="AlphaFoldDB" id="A0A7R9EQR5"/>
<accession>A0A7R9EQR5</accession>
<feature type="compositionally biased region" description="Basic and acidic residues" evidence="1">
    <location>
        <begin position="23"/>
        <end position="35"/>
    </location>
</feature>
<evidence type="ECO:0000256" key="1">
    <source>
        <dbReference type="SAM" id="MobiDB-lite"/>
    </source>
</evidence>
<feature type="compositionally biased region" description="Acidic residues" evidence="1">
    <location>
        <begin position="126"/>
        <end position="146"/>
    </location>
</feature>
<reference evidence="2" key="1">
    <citation type="submission" date="2020-11" db="EMBL/GenBank/DDBJ databases">
        <authorList>
            <person name="Tran Van P."/>
        </authorList>
    </citation>
    <scope>NUCLEOTIDE SEQUENCE</scope>
</reference>
<feature type="region of interest" description="Disordered" evidence="1">
    <location>
        <begin position="13"/>
        <end position="37"/>
    </location>
</feature>
<name>A0A7R9EQR5_9NEOP</name>
<gene>
    <name evidence="2" type="ORF">TBIB3V08_LOCUS1100</name>
</gene>